<evidence type="ECO:0000313" key="1">
    <source>
        <dbReference type="EMBL" id="EEG50392.1"/>
    </source>
</evidence>
<sequence>MHFLLNYQFRYNIIINCLRQTELLPDIKLTVRDHPVIKQN</sequence>
<proteinExistence type="predicted"/>
<dbReference type="PATRIC" id="fig|476272.21.peg.3678"/>
<accession>C0CIK9</accession>
<dbReference type="HOGENOM" id="CLU_3285703_0_0_9"/>
<dbReference type="AlphaFoldDB" id="C0CIK9"/>
<evidence type="ECO:0000313" key="2">
    <source>
        <dbReference type="Proteomes" id="UP000003100"/>
    </source>
</evidence>
<protein>
    <submittedName>
        <fullName evidence="1">Uncharacterized protein</fullName>
    </submittedName>
</protein>
<keyword evidence="2" id="KW-1185">Reference proteome</keyword>
<reference evidence="1 2" key="1">
    <citation type="submission" date="2009-01" db="EMBL/GenBank/DDBJ databases">
        <authorList>
            <person name="Fulton L."/>
            <person name="Clifton S."/>
            <person name="Fulton B."/>
            <person name="Xu J."/>
            <person name="Minx P."/>
            <person name="Pepin K.H."/>
            <person name="Johnson M."/>
            <person name="Bhonagiri V."/>
            <person name="Nash W.E."/>
            <person name="Mardis E.R."/>
            <person name="Wilson R.K."/>
        </authorList>
    </citation>
    <scope>NUCLEOTIDE SEQUENCE [LARGE SCALE GENOMIC DNA]</scope>
    <source>
        <strain evidence="2">DSM 10507 / JCM 14656 / S5a33</strain>
    </source>
</reference>
<dbReference type="Proteomes" id="UP000003100">
    <property type="component" value="Unassembled WGS sequence"/>
</dbReference>
<comment type="caution">
    <text evidence="1">The sequence shown here is derived from an EMBL/GenBank/DDBJ whole genome shotgun (WGS) entry which is preliminary data.</text>
</comment>
<gene>
    <name evidence="1" type="ORF">RUMHYD_00673</name>
</gene>
<organism evidence="1 2">
    <name type="scientific">Blautia hydrogenotrophica (strain DSM 10507 / JCM 14656 / S5a33)</name>
    <name type="common">Ruminococcus hydrogenotrophicus</name>
    <dbReference type="NCBI Taxonomy" id="476272"/>
    <lineage>
        <taxon>Bacteria</taxon>
        <taxon>Bacillati</taxon>
        <taxon>Bacillota</taxon>
        <taxon>Clostridia</taxon>
        <taxon>Lachnospirales</taxon>
        <taxon>Lachnospiraceae</taxon>
        <taxon>Blautia</taxon>
    </lineage>
</organism>
<dbReference type="EMBL" id="ACBZ01000024">
    <property type="protein sequence ID" value="EEG50392.1"/>
    <property type="molecule type" value="Genomic_DNA"/>
</dbReference>
<name>C0CIK9_BLAHS</name>
<reference evidence="1 2" key="2">
    <citation type="submission" date="2009-02" db="EMBL/GenBank/DDBJ databases">
        <title>Draft genome sequence of Blautia hydrogenotrophica DSM 10507 (Ruminococcus hydrogenotrophicus DSM 10507).</title>
        <authorList>
            <person name="Sudarsanam P."/>
            <person name="Ley R."/>
            <person name="Guruge J."/>
            <person name="Turnbaugh P.J."/>
            <person name="Mahowald M."/>
            <person name="Liep D."/>
            <person name="Gordon J."/>
        </authorList>
    </citation>
    <scope>NUCLEOTIDE SEQUENCE [LARGE SCALE GENOMIC DNA]</scope>
    <source>
        <strain evidence="2">DSM 10507 / JCM 14656 / S5a33</strain>
    </source>
</reference>